<evidence type="ECO:0000313" key="3">
    <source>
        <dbReference type="Proteomes" id="UP000199286"/>
    </source>
</evidence>
<dbReference type="Pfam" id="PF15731">
    <property type="entry name" value="MqsA_antitoxin"/>
    <property type="match status" value="1"/>
</dbReference>
<dbReference type="InterPro" id="IPR032758">
    <property type="entry name" value="MqsA/HigA-2"/>
</dbReference>
<dbReference type="PROSITE" id="PS50943">
    <property type="entry name" value="HTH_CROC1"/>
    <property type="match status" value="1"/>
</dbReference>
<proteinExistence type="predicted"/>
<dbReference type="Gene3D" id="1.10.260.40">
    <property type="entry name" value="lambda repressor-like DNA-binding domains"/>
    <property type="match status" value="1"/>
</dbReference>
<reference evidence="2 3" key="1">
    <citation type="submission" date="2016-10" db="EMBL/GenBank/DDBJ databases">
        <authorList>
            <person name="de Groot N.N."/>
        </authorList>
    </citation>
    <scope>NUCLEOTIDE SEQUENCE [LARGE SCALE GENOMIC DNA]</scope>
    <source>
        <strain evidence="2 3">DSM 26880</strain>
    </source>
</reference>
<keyword evidence="3" id="KW-1185">Reference proteome</keyword>
<accession>A0A1H3N9U8</accession>
<dbReference type="RefSeq" id="WP_089885780.1">
    <property type="nucleotide sequence ID" value="NZ_FNPF01000022.1"/>
</dbReference>
<dbReference type="InterPro" id="IPR010982">
    <property type="entry name" value="Lambda_DNA-bd_dom_sf"/>
</dbReference>
<sequence length="176" mass="19212">MTNAGLKEVFGRLGQVQDVDRNQSGSEESLVLRPEGATSAINAIAATRALAQCGLTLLRAKRAVEAVIAGEELTLVLPKVASRDRLVEDLAAAGLQGKFFRKRLRMKSKVEAGKWVRKVRVRAGLTQEQFAVVYGVDLKTLQKYEQCASVPAASVLSYLQMIEADPEAVKRMRIEG</sequence>
<dbReference type="EMBL" id="FNPF01000022">
    <property type="protein sequence ID" value="SDY85534.1"/>
    <property type="molecule type" value="Genomic_DNA"/>
</dbReference>
<dbReference type="GO" id="GO:0003677">
    <property type="term" value="F:DNA binding"/>
    <property type="evidence" value="ECO:0007669"/>
    <property type="project" value="InterPro"/>
</dbReference>
<organism evidence="2 3">
    <name type="scientific">Citreimonas salinaria</name>
    <dbReference type="NCBI Taxonomy" id="321339"/>
    <lineage>
        <taxon>Bacteria</taxon>
        <taxon>Pseudomonadati</taxon>
        <taxon>Pseudomonadota</taxon>
        <taxon>Alphaproteobacteria</taxon>
        <taxon>Rhodobacterales</taxon>
        <taxon>Roseobacteraceae</taxon>
        <taxon>Citreimonas</taxon>
    </lineage>
</organism>
<dbReference type="OrthoDB" id="461984at2"/>
<protein>
    <submittedName>
        <fullName evidence="2">Putative transcriptional regulator</fullName>
    </submittedName>
</protein>
<dbReference type="CDD" id="cd00093">
    <property type="entry name" value="HTH_XRE"/>
    <property type="match status" value="1"/>
</dbReference>
<dbReference type="InterPro" id="IPR001387">
    <property type="entry name" value="Cro/C1-type_HTH"/>
</dbReference>
<evidence type="ECO:0000313" key="2">
    <source>
        <dbReference type="EMBL" id="SDY85534.1"/>
    </source>
</evidence>
<dbReference type="Proteomes" id="UP000199286">
    <property type="component" value="Unassembled WGS sequence"/>
</dbReference>
<dbReference type="SUPFAM" id="SSF47413">
    <property type="entry name" value="lambda repressor-like DNA-binding domains"/>
    <property type="match status" value="1"/>
</dbReference>
<dbReference type="AlphaFoldDB" id="A0A1H3N9U8"/>
<evidence type="ECO:0000259" key="1">
    <source>
        <dbReference type="PROSITE" id="PS50943"/>
    </source>
</evidence>
<gene>
    <name evidence="2" type="ORF">SAMN05444340_1222</name>
</gene>
<dbReference type="STRING" id="321339.SAMN05444340_1222"/>
<name>A0A1H3N9U8_9RHOB</name>
<feature type="domain" description="HTH cro/C1-type" evidence="1">
    <location>
        <begin position="116"/>
        <end position="156"/>
    </location>
</feature>